<dbReference type="AlphaFoldDB" id="A0A4R2PR99"/>
<evidence type="ECO:0000256" key="4">
    <source>
        <dbReference type="ARBA" id="ARBA00022729"/>
    </source>
</evidence>
<feature type="domain" description="POTRA" evidence="10">
    <location>
        <begin position="35"/>
        <end position="102"/>
    </location>
</feature>
<sequence>MSFFCRLAAWGVILVGLGVVAPRAVPPANAQTQTGTISRIEVVGNQRIEAGTVISYLTVRPGDRFDPQRLNDSLKALVNTGLFADVAFQTRGSVLVIAVEENPIINRIRFDGNDKLDNDELQEEAQLRPRQVFTRAKVRADVQRMLEIYRAKGHFAAIIEPKIVSLSQNRVDLVYEISEGPKSKVRRINFIGNKAFSDGELRGEMVSVEARWWKLFTSFDTYDPDRLAFDASELRGFYQDQGYADFRLISQVSELTPDRKDFIVTFVVDEGEIYTFGNIEVESEIRDINPQLFRGFLNIREGGTFSASGISNSVDNLTNAAGVLGFAFVNIAVDQTRNREDRTIDVKFTVESAPRVYVERIDVRGNVRTLDRVIRREMRLSEGDAFNLSKQERSRQRIQQLGFFREVEIEQLPGSQNDRIVLDVSVQEEATGSVSLSAAFSSFAAFSFQFGLQQRNFLGKGQNLAFNFSISALSTNTSISFTEPWLFGRELRGGFDIFRTDINNTVRGVRISAFEQTSYGLTLRAGLPLTEYVGLGVNYTIRSDDITPRTTGDAVFNLLLNQQSGDFLTSQLGYNLVYNTLNHPIRPTRGTRATFSQNFAGLGGDITRLTTRFDYDRFTPLWYGFVFRLGLEGGFVEGLGQPVRTQDAFFIGGPRIRGFDNSGIGPRELLVDDDGTVLDSSRQFPLGGNAFYLGTAELFLPLGEGARELGVQASAFADVGSLWDTDFEEFATTQQQLNALNFADSSQPRLAVGFGVSWESPFGPFRIDLAWPILKQENVDNTQTLQFNVGTSF</sequence>
<dbReference type="PIRSF" id="PIRSF006076">
    <property type="entry name" value="OM_assembly_OMP85"/>
    <property type="match status" value="1"/>
</dbReference>
<dbReference type="Pfam" id="PF07244">
    <property type="entry name" value="POTRA"/>
    <property type="match status" value="5"/>
</dbReference>
<dbReference type="InterPro" id="IPR000184">
    <property type="entry name" value="Bac_surfAg_D15"/>
</dbReference>
<keyword evidence="12" id="KW-1185">Reference proteome</keyword>
<dbReference type="Gene3D" id="2.40.160.50">
    <property type="entry name" value="membrane protein fhac: a member of the omp85/tpsb transporter family"/>
    <property type="match status" value="1"/>
</dbReference>
<dbReference type="Gene3D" id="3.10.20.310">
    <property type="entry name" value="membrane protein fhac"/>
    <property type="match status" value="5"/>
</dbReference>
<feature type="domain" description="POTRA" evidence="10">
    <location>
        <begin position="103"/>
        <end position="180"/>
    </location>
</feature>
<feature type="domain" description="POTRA" evidence="10">
    <location>
        <begin position="183"/>
        <end position="271"/>
    </location>
</feature>
<keyword evidence="5 8" id="KW-0677">Repeat</keyword>
<keyword evidence="4 8" id="KW-0732">Signal</keyword>
<dbReference type="PANTHER" id="PTHR12815">
    <property type="entry name" value="SORTING AND ASSEMBLY MACHINERY SAMM50 PROTEIN FAMILY MEMBER"/>
    <property type="match status" value="1"/>
</dbReference>
<dbReference type="Pfam" id="PF01103">
    <property type="entry name" value="Omp85"/>
    <property type="match status" value="1"/>
</dbReference>
<dbReference type="PANTHER" id="PTHR12815:SF23">
    <property type="entry name" value="OUTER MEMBRANE PROTEIN ASSEMBLY FACTOR BAMA"/>
    <property type="match status" value="1"/>
</dbReference>
<proteinExistence type="inferred from homology"/>
<dbReference type="HAMAP" id="MF_01430">
    <property type="entry name" value="OM_assembly_BamA"/>
    <property type="match status" value="1"/>
</dbReference>
<dbReference type="InterPro" id="IPR023707">
    <property type="entry name" value="OM_assembly_BamA"/>
</dbReference>
<dbReference type="GO" id="GO:0009279">
    <property type="term" value="C:cell outer membrane"/>
    <property type="evidence" value="ECO:0007669"/>
    <property type="project" value="UniProtKB-SubCell"/>
</dbReference>
<comment type="subunit">
    <text evidence="8">Part of the Bam complex.</text>
</comment>
<dbReference type="GO" id="GO:0051205">
    <property type="term" value="P:protein insertion into membrane"/>
    <property type="evidence" value="ECO:0007669"/>
    <property type="project" value="UniProtKB-UniRule"/>
</dbReference>
<dbReference type="PROSITE" id="PS51779">
    <property type="entry name" value="POTRA"/>
    <property type="match status" value="4"/>
</dbReference>
<reference evidence="11 12" key="1">
    <citation type="submission" date="2019-03" db="EMBL/GenBank/DDBJ databases">
        <title>Genomic Encyclopedia of Type Strains, Phase IV (KMG-IV): sequencing the most valuable type-strain genomes for metagenomic binning, comparative biology and taxonomic classification.</title>
        <authorList>
            <person name="Goeker M."/>
        </authorList>
    </citation>
    <scope>NUCLEOTIDE SEQUENCE [LARGE SCALE GENOMIC DNA]</scope>
    <source>
        <strain evidence="11 12">DSM 2132</strain>
    </source>
</reference>
<evidence type="ECO:0000313" key="12">
    <source>
        <dbReference type="Proteomes" id="UP000295399"/>
    </source>
</evidence>
<evidence type="ECO:0000256" key="8">
    <source>
        <dbReference type="HAMAP-Rule" id="MF_01430"/>
    </source>
</evidence>
<dbReference type="InParanoid" id="A0A4R2PR99"/>
<evidence type="ECO:0000256" key="5">
    <source>
        <dbReference type="ARBA" id="ARBA00022737"/>
    </source>
</evidence>
<dbReference type="NCBIfam" id="TIGR03303">
    <property type="entry name" value="OM_YaeT"/>
    <property type="match status" value="1"/>
</dbReference>
<evidence type="ECO:0000256" key="9">
    <source>
        <dbReference type="NCBIfam" id="TIGR03303"/>
    </source>
</evidence>
<comment type="similarity">
    <text evidence="8">Belongs to the BamA family.</text>
</comment>
<dbReference type="Proteomes" id="UP000295399">
    <property type="component" value="Unassembled WGS sequence"/>
</dbReference>
<evidence type="ECO:0000313" key="11">
    <source>
        <dbReference type="EMBL" id="TCP38247.1"/>
    </source>
</evidence>
<comment type="caution">
    <text evidence="11">The sequence shown here is derived from an EMBL/GenBank/DDBJ whole genome shotgun (WGS) entry which is preliminary data.</text>
</comment>
<dbReference type="FunCoup" id="A0A4R2PR99">
    <property type="interactions" value="259"/>
</dbReference>
<dbReference type="InterPro" id="IPR039910">
    <property type="entry name" value="D15-like"/>
</dbReference>
<keyword evidence="7 8" id="KW-0998">Cell outer membrane</keyword>
<keyword evidence="6 8" id="KW-0472">Membrane</keyword>
<accession>A0A4R2PR99</accession>
<dbReference type="InterPro" id="IPR034746">
    <property type="entry name" value="POTRA"/>
</dbReference>
<evidence type="ECO:0000256" key="3">
    <source>
        <dbReference type="ARBA" id="ARBA00022692"/>
    </source>
</evidence>
<evidence type="ECO:0000256" key="6">
    <source>
        <dbReference type="ARBA" id="ARBA00023136"/>
    </source>
</evidence>
<comment type="subcellular location">
    <subcellularLocation>
        <location evidence="8">Cell outer membrane</location>
    </subcellularLocation>
    <subcellularLocation>
        <location evidence="1">Membrane</location>
    </subcellularLocation>
</comment>
<name>A0A4R2PR99_RHOSA</name>
<feature type="domain" description="POTRA" evidence="10">
    <location>
        <begin position="356"/>
        <end position="429"/>
    </location>
</feature>
<dbReference type="GO" id="GO:0043165">
    <property type="term" value="P:Gram-negative-bacterium-type cell outer membrane assembly"/>
    <property type="evidence" value="ECO:0007669"/>
    <property type="project" value="UniProtKB-UniRule"/>
</dbReference>
<keyword evidence="3 8" id="KW-0812">Transmembrane</keyword>
<protein>
    <recommendedName>
        <fullName evidence="8 9">Outer membrane protein assembly factor BamA</fullName>
    </recommendedName>
</protein>
<organism evidence="11 12">
    <name type="scientific">Rhodothalassium salexigens DSM 2132</name>
    <dbReference type="NCBI Taxonomy" id="1188247"/>
    <lineage>
        <taxon>Bacteria</taxon>
        <taxon>Pseudomonadati</taxon>
        <taxon>Pseudomonadota</taxon>
        <taxon>Alphaproteobacteria</taxon>
        <taxon>Rhodothalassiales</taxon>
        <taxon>Rhodothalassiaceae</taxon>
        <taxon>Rhodothalassium</taxon>
    </lineage>
</organism>
<keyword evidence="2 8" id="KW-1134">Transmembrane beta strand</keyword>
<gene>
    <name evidence="8" type="primary">bamA</name>
    <name evidence="11" type="ORF">EV659_101145</name>
</gene>
<evidence type="ECO:0000256" key="1">
    <source>
        <dbReference type="ARBA" id="ARBA00004370"/>
    </source>
</evidence>
<evidence type="ECO:0000256" key="7">
    <source>
        <dbReference type="ARBA" id="ARBA00023237"/>
    </source>
</evidence>
<dbReference type="RefSeq" id="WP_165878633.1">
    <property type="nucleotide sequence ID" value="NZ_JACIGF010000001.1"/>
</dbReference>
<evidence type="ECO:0000256" key="2">
    <source>
        <dbReference type="ARBA" id="ARBA00022452"/>
    </source>
</evidence>
<dbReference type="EMBL" id="SLXO01000001">
    <property type="protein sequence ID" value="TCP38247.1"/>
    <property type="molecule type" value="Genomic_DNA"/>
</dbReference>
<comment type="function">
    <text evidence="8">Part of the outer membrane protein assembly complex, which is involved in assembly and insertion of beta-barrel proteins into the outer membrane.</text>
</comment>
<dbReference type="InterPro" id="IPR010827">
    <property type="entry name" value="BamA/TamA_POTRA"/>
</dbReference>
<evidence type="ECO:0000259" key="10">
    <source>
        <dbReference type="PROSITE" id="PS51779"/>
    </source>
</evidence>